<dbReference type="Gene3D" id="1.20.1250.20">
    <property type="entry name" value="MFS general substrate transporter like domains"/>
    <property type="match status" value="1"/>
</dbReference>
<feature type="domain" description="Major facilitator superfamily (MFS) profile" evidence="3">
    <location>
        <begin position="104"/>
        <end position="267"/>
    </location>
</feature>
<dbReference type="SUPFAM" id="SSF103473">
    <property type="entry name" value="MFS general substrate transporter"/>
    <property type="match status" value="1"/>
</dbReference>
<dbReference type="AlphaFoldDB" id="B6QM97"/>
<dbReference type="PhylomeDB" id="B6QM97"/>
<organism evidence="4 5">
    <name type="scientific">Talaromyces marneffei (strain ATCC 18224 / CBS 334.59 / QM 7333)</name>
    <name type="common">Penicillium marneffei</name>
    <dbReference type="NCBI Taxonomy" id="441960"/>
    <lineage>
        <taxon>Eukaryota</taxon>
        <taxon>Fungi</taxon>
        <taxon>Dikarya</taxon>
        <taxon>Ascomycota</taxon>
        <taxon>Pezizomycotina</taxon>
        <taxon>Eurotiomycetes</taxon>
        <taxon>Eurotiomycetidae</taxon>
        <taxon>Eurotiales</taxon>
        <taxon>Trichocomaceae</taxon>
        <taxon>Talaromyces</taxon>
        <taxon>Talaromyces sect. Talaromyces</taxon>
    </lineage>
</organism>
<dbReference type="GO" id="GO:0016020">
    <property type="term" value="C:membrane"/>
    <property type="evidence" value="ECO:0007669"/>
    <property type="project" value="UniProtKB-SubCell"/>
</dbReference>
<dbReference type="PROSITE" id="PS50850">
    <property type="entry name" value="MFS"/>
    <property type="match status" value="1"/>
</dbReference>
<protein>
    <recommendedName>
        <fullName evidence="3">Major facilitator superfamily (MFS) profile domain-containing protein</fullName>
    </recommendedName>
</protein>
<dbReference type="Proteomes" id="UP000001294">
    <property type="component" value="Unassembled WGS sequence"/>
</dbReference>
<gene>
    <name evidence="4" type="ORF">PMAA_060030</name>
</gene>
<dbReference type="EMBL" id="DS995903">
    <property type="protein sequence ID" value="EEA22224.1"/>
    <property type="molecule type" value="Genomic_DNA"/>
</dbReference>
<accession>B6QM97</accession>
<feature type="transmembrane region" description="Helical" evidence="2">
    <location>
        <begin position="239"/>
        <end position="261"/>
    </location>
</feature>
<reference evidence="5" key="1">
    <citation type="journal article" date="2015" name="Genome Announc.">
        <title>Genome sequence of the AIDS-associated pathogen Penicillium marneffei (ATCC18224) and its near taxonomic relative Talaromyces stipitatus (ATCC10500).</title>
        <authorList>
            <person name="Nierman W.C."/>
            <person name="Fedorova-Abrams N.D."/>
            <person name="Andrianopoulos A."/>
        </authorList>
    </citation>
    <scope>NUCLEOTIDE SEQUENCE [LARGE SCALE GENOMIC DNA]</scope>
    <source>
        <strain evidence="5">ATCC 18224 / CBS 334.59 / QM 7333</strain>
    </source>
</reference>
<evidence type="ECO:0000256" key="1">
    <source>
        <dbReference type="ARBA" id="ARBA00004141"/>
    </source>
</evidence>
<feature type="transmembrane region" description="Helical" evidence="2">
    <location>
        <begin position="140"/>
        <end position="162"/>
    </location>
</feature>
<keyword evidence="5" id="KW-1185">Reference proteome</keyword>
<dbReference type="Pfam" id="PF07690">
    <property type="entry name" value="MFS_1"/>
    <property type="match status" value="1"/>
</dbReference>
<evidence type="ECO:0000313" key="5">
    <source>
        <dbReference type="Proteomes" id="UP000001294"/>
    </source>
</evidence>
<keyword evidence="2" id="KW-1133">Transmembrane helix</keyword>
<dbReference type="GO" id="GO:0022857">
    <property type="term" value="F:transmembrane transporter activity"/>
    <property type="evidence" value="ECO:0007669"/>
    <property type="project" value="InterPro"/>
</dbReference>
<keyword evidence="2" id="KW-0812">Transmembrane</keyword>
<sequence>MRGLHHALNVQNPLPRKAEKGFSDWILMKDGGFNLSVQSFSSRLGTANGLVKLGGAIGVTYQKSRHPLDILHHGIHVIGDRCIAALLIKEPGSNYPEPSIDLSAFKRLPYPSFFLASGIGLFPLYVTASLLSYIASSIGLSGSTAVGFAAYFNACMALGYVASDIASDKAGSTSMLLAAIVLNIITTFAIWPISSTLTLLLLFGALNGFANGAFYITMPTAIDRFLGPGQAAVGIGMYVTGWTLGVLLGALIAGFLIQAAGSTQGNV</sequence>
<keyword evidence="2" id="KW-0472">Membrane</keyword>
<evidence type="ECO:0000259" key="3">
    <source>
        <dbReference type="PROSITE" id="PS50850"/>
    </source>
</evidence>
<dbReference type="OrthoDB" id="6499973at2759"/>
<dbReference type="InterPro" id="IPR011701">
    <property type="entry name" value="MFS"/>
</dbReference>
<evidence type="ECO:0000313" key="4">
    <source>
        <dbReference type="EMBL" id="EEA22224.1"/>
    </source>
</evidence>
<evidence type="ECO:0000256" key="2">
    <source>
        <dbReference type="SAM" id="Phobius"/>
    </source>
</evidence>
<dbReference type="InterPro" id="IPR020846">
    <property type="entry name" value="MFS_dom"/>
</dbReference>
<feature type="transmembrane region" description="Helical" evidence="2">
    <location>
        <begin position="199"/>
        <end position="218"/>
    </location>
</feature>
<comment type="subcellular location">
    <subcellularLocation>
        <location evidence="1">Membrane</location>
        <topology evidence="1">Multi-pass membrane protein</topology>
    </subcellularLocation>
</comment>
<name>B6QM97_TALMQ</name>
<dbReference type="InterPro" id="IPR036259">
    <property type="entry name" value="MFS_trans_sf"/>
</dbReference>
<feature type="transmembrane region" description="Helical" evidence="2">
    <location>
        <begin position="113"/>
        <end position="134"/>
    </location>
</feature>
<feature type="transmembrane region" description="Helical" evidence="2">
    <location>
        <begin position="174"/>
        <end position="193"/>
    </location>
</feature>
<dbReference type="HOGENOM" id="CLU_1042451_0_0_1"/>
<dbReference type="VEuPathDB" id="FungiDB:PMAA_060030"/>
<proteinExistence type="predicted"/>